<dbReference type="KEGG" id="ccv:CCV52592_1339"/>
<dbReference type="AlphaFoldDB" id="A7GZM7"/>
<dbReference type="HOGENOM" id="CLU_1802524_0_0_7"/>
<keyword evidence="2" id="KW-1185">Reference proteome</keyword>
<evidence type="ECO:0000313" key="1">
    <source>
        <dbReference type="EMBL" id="EAT99458.1"/>
    </source>
</evidence>
<sequence>MRKIILAFLTCFAFGMDENEIKFYEQILASLKTEQIPPFIAQLAKENLPHRVDEMVTLQSLSYKGLDIEANFALNDTENRKISRYSANEIRSLKKEFYENGKAALCATAISHAVLNRGITLKGRYALDGRHFFDIKMDKRSCE</sequence>
<dbReference type="RefSeq" id="WP_011992536.1">
    <property type="nucleotide sequence ID" value="NC_009715.2"/>
</dbReference>
<dbReference type="STRING" id="360105.CCV52592_1339"/>
<protein>
    <submittedName>
        <fullName evidence="1">Uncharacterized protein</fullName>
    </submittedName>
</protein>
<reference evidence="1" key="1">
    <citation type="submission" date="2016-07" db="EMBL/GenBank/DDBJ databases">
        <title>Comparative genomics of the Campylobacter concisus group.</title>
        <authorList>
            <person name="Miller W.G."/>
            <person name="Yee E."/>
            <person name="Chapman M.H."/>
            <person name="Huynh S."/>
            <person name="Bono J.L."/>
            <person name="On S.L.W."/>
            <person name="StLeger J."/>
            <person name="Foster G."/>
            <person name="Parker C.T."/>
        </authorList>
    </citation>
    <scope>NUCLEOTIDE SEQUENCE</scope>
    <source>
        <strain evidence="1">525.92</strain>
    </source>
</reference>
<gene>
    <name evidence="1" type="ORF">CCV52592_1339</name>
</gene>
<dbReference type="EMBL" id="CP000767">
    <property type="protein sequence ID" value="EAT99458.1"/>
    <property type="molecule type" value="Genomic_DNA"/>
</dbReference>
<dbReference type="Proteomes" id="UP000006380">
    <property type="component" value="Chromosome"/>
</dbReference>
<organism evidence="1 2">
    <name type="scientific">Campylobacter curvus (strain 525.92)</name>
    <dbReference type="NCBI Taxonomy" id="360105"/>
    <lineage>
        <taxon>Bacteria</taxon>
        <taxon>Pseudomonadati</taxon>
        <taxon>Campylobacterota</taxon>
        <taxon>Epsilonproteobacteria</taxon>
        <taxon>Campylobacterales</taxon>
        <taxon>Campylobacteraceae</taxon>
        <taxon>Campylobacter</taxon>
    </lineage>
</organism>
<dbReference type="OrthoDB" id="5358526at2"/>
<name>A7GZM7_CAMC5</name>
<evidence type="ECO:0000313" key="2">
    <source>
        <dbReference type="Proteomes" id="UP000006380"/>
    </source>
</evidence>
<accession>A7GZM7</accession>
<proteinExistence type="predicted"/>